<dbReference type="RefSeq" id="WP_180281787.1">
    <property type="nucleotide sequence ID" value="NZ_JABFDB010000005.1"/>
</dbReference>
<name>A0ABX2T9S3_9PROT</name>
<dbReference type="Proteomes" id="UP000584642">
    <property type="component" value="Unassembled WGS sequence"/>
</dbReference>
<dbReference type="EMBL" id="JABFDB010000005">
    <property type="protein sequence ID" value="NYZ20017.1"/>
    <property type="molecule type" value="Genomic_DNA"/>
</dbReference>
<sequence>MPMPTPTASIPTAPLPTPADRVRAFADTLRAVHRPLVPAQAAAVAAHLDRLAKAAAAHPPFAAAFAEAAALVRQNHAAGQRPGGLTVEQAAELGGWLARCAAHMDTAPAAHSGPVASGGDAA</sequence>
<keyword evidence="2" id="KW-1185">Reference proteome</keyword>
<evidence type="ECO:0000313" key="2">
    <source>
        <dbReference type="Proteomes" id="UP000584642"/>
    </source>
</evidence>
<evidence type="ECO:0000313" key="1">
    <source>
        <dbReference type="EMBL" id="NYZ20017.1"/>
    </source>
</evidence>
<protein>
    <submittedName>
        <fullName evidence="1">Uncharacterized protein</fullName>
    </submittedName>
</protein>
<accession>A0ABX2T9S3</accession>
<comment type="caution">
    <text evidence="1">The sequence shown here is derived from an EMBL/GenBank/DDBJ whole genome shotgun (WGS) entry which is preliminary data.</text>
</comment>
<gene>
    <name evidence="1" type="ORF">HND93_09850</name>
</gene>
<proteinExistence type="predicted"/>
<reference evidence="1 2" key="1">
    <citation type="submission" date="2020-05" db="EMBL/GenBank/DDBJ databases">
        <title>Azospirillum oleiclasticum sp. nov, a nitrogen-fixing and heavy crude oil-emulsifying bacterium isolated from the crude oil of Yumen Oilfield.</title>
        <authorList>
            <person name="Wu D."/>
            <person name="Cai M."/>
            <person name="Zhang X."/>
        </authorList>
    </citation>
    <scope>NUCLEOTIDE SEQUENCE [LARGE SCALE GENOMIC DNA]</scope>
    <source>
        <strain evidence="1 2">ROY-1-1-2</strain>
    </source>
</reference>
<organism evidence="1 2">
    <name type="scientific">Azospirillum oleiclasticum</name>
    <dbReference type="NCBI Taxonomy" id="2735135"/>
    <lineage>
        <taxon>Bacteria</taxon>
        <taxon>Pseudomonadati</taxon>
        <taxon>Pseudomonadota</taxon>
        <taxon>Alphaproteobacteria</taxon>
        <taxon>Rhodospirillales</taxon>
        <taxon>Azospirillaceae</taxon>
        <taxon>Azospirillum</taxon>
    </lineage>
</organism>